<evidence type="ECO:0000256" key="1">
    <source>
        <dbReference type="SAM" id="MobiDB-lite"/>
    </source>
</evidence>
<organism evidence="2 3">
    <name type="scientific">Colletotrichum sojae</name>
    <dbReference type="NCBI Taxonomy" id="2175907"/>
    <lineage>
        <taxon>Eukaryota</taxon>
        <taxon>Fungi</taxon>
        <taxon>Dikarya</taxon>
        <taxon>Ascomycota</taxon>
        <taxon>Pezizomycotina</taxon>
        <taxon>Sordariomycetes</taxon>
        <taxon>Hypocreomycetidae</taxon>
        <taxon>Glomerellales</taxon>
        <taxon>Glomerellaceae</taxon>
        <taxon>Colletotrichum</taxon>
        <taxon>Colletotrichum orchidearum species complex</taxon>
    </lineage>
</organism>
<sequence length="117" mass="12599">MASPQLLSTSFQAGLGDLPVELIQLIASYLTADAQETYVEVHEASSSNEAQTQSISGSSLDSAGSVNSEAKGKSPRTQGQDTICDLKNLTITCKGFYEIIKPVLYAQGKYNDWHALR</sequence>
<feature type="compositionally biased region" description="Polar residues" evidence="1">
    <location>
        <begin position="44"/>
        <end position="53"/>
    </location>
</feature>
<reference evidence="2 3" key="1">
    <citation type="journal article" date="2020" name="Phytopathology">
        <title>Genome Sequence Resources of Colletotrichum truncatum, C. plurivorum, C. musicola, and C. sojae: Four Species Pathogenic to Soybean (Glycine max).</title>
        <authorList>
            <person name="Rogerio F."/>
            <person name="Boufleur T.R."/>
            <person name="Ciampi-Guillardi M."/>
            <person name="Sukno S.A."/>
            <person name="Thon M.R."/>
            <person name="Massola Junior N.S."/>
            <person name="Baroncelli R."/>
        </authorList>
    </citation>
    <scope>NUCLEOTIDE SEQUENCE [LARGE SCALE GENOMIC DNA]</scope>
    <source>
        <strain evidence="2 3">LFN0009</strain>
    </source>
</reference>
<dbReference type="AlphaFoldDB" id="A0A8H6IYX1"/>
<evidence type="ECO:0000313" key="3">
    <source>
        <dbReference type="Proteomes" id="UP000652219"/>
    </source>
</evidence>
<name>A0A8H6IYX1_9PEZI</name>
<gene>
    <name evidence="2" type="ORF">CSOJ01_10899</name>
</gene>
<keyword evidence="3" id="KW-1185">Reference proteome</keyword>
<dbReference type="EMBL" id="WIGN01000238">
    <property type="protein sequence ID" value="KAF6803427.1"/>
    <property type="molecule type" value="Genomic_DNA"/>
</dbReference>
<feature type="region of interest" description="Disordered" evidence="1">
    <location>
        <begin position="41"/>
        <end position="80"/>
    </location>
</feature>
<evidence type="ECO:0000313" key="2">
    <source>
        <dbReference type="EMBL" id="KAF6803427.1"/>
    </source>
</evidence>
<dbReference type="Proteomes" id="UP000652219">
    <property type="component" value="Unassembled WGS sequence"/>
</dbReference>
<proteinExistence type="predicted"/>
<feature type="compositionally biased region" description="Low complexity" evidence="1">
    <location>
        <begin position="54"/>
        <end position="68"/>
    </location>
</feature>
<protein>
    <submittedName>
        <fullName evidence="2">WD repeat domain-containing protein</fullName>
    </submittedName>
</protein>
<comment type="caution">
    <text evidence="2">The sequence shown here is derived from an EMBL/GenBank/DDBJ whole genome shotgun (WGS) entry which is preliminary data.</text>
</comment>
<accession>A0A8H6IYX1</accession>